<dbReference type="GO" id="GO:0004658">
    <property type="term" value="F:propionyl-CoA carboxylase activity"/>
    <property type="evidence" value="ECO:0007669"/>
    <property type="project" value="UniProtKB-EC"/>
</dbReference>
<dbReference type="InterPro" id="IPR011763">
    <property type="entry name" value="COA_CT_C"/>
</dbReference>
<dbReference type="InterPro" id="IPR029045">
    <property type="entry name" value="ClpP/crotonase-like_dom_sf"/>
</dbReference>
<evidence type="ECO:0000313" key="3">
    <source>
        <dbReference type="EMBL" id="MDR6224593.1"/>
    </source>
</evidence>
<dbReference type="Pfam" id="PF01039">
    <property type="entry name" value="Carboxyl_trans"/>
    <property type="match status" value="1"/>
</dbReference>
<dbReference type="PROSITE" id="PS50980">
    <property type="entry name" value="COA_CT_NTER"/>
    <property type="match status" value="1"/>
</dbReference>
<reference evidence="3 4" key="1">
    <citation type="submission" date="2023-07" db="EMBL/GenBank/DDBJ databases">
        <title>Genomic Encyclopedia of Type Strains, Phase IV (KMG-IV): sequencing the most valuable type-strain genomes for metagenomic binning, comparative biology and taxonomic classification.</title>
        <authorList>
            <person name="Goeker M."/>
        </authorList>
    </citation>
    <scope>NUCLEOTIDE SEQUENCE [LARGE SCALE GENOMIC DNA]</scope>
    <source>
        <strain evidence="3 4">DSM 45903</strain>
    </source>
</reference>
<evidence type="ECO:0000313" key="4">
    <source>
        <dbReference type="Proteomes" id="UP001185012"/>
    </source>
</evidence>
<comment type="caution">
    <text evidence="3">The sequence shown here is derived from an EMBL/GenBank/DDBJ whole genome shotgun (WGS) entry which is preliminary data.</text>
</comment>
<dbReference type="SUPFAM" id="SSF52096">
    <property type="entry name" value="ClpP/crotonase"/>
    <property type="match status" value="2"/>
</dbReference>
<dbReference type="EMBL" id="JAVDQG010000001">
    <property type="protein sequence ID" value="MDR6224593.1"/>
    <property type="molecule type" value="Genomic_DNA"/>
</dbReference>
<dbReference type="Gene3D" id="3.90.226.10">
    <property type="entry name" value="2-enoyl-CoA Hydratase, Chain A, domain 1"/>
    <property type="match status" value="2"/>
</dbReference>
<dbReference type="InterPro" id="IPR011762">
    <property type="entry name" value="COA_CT_N"/>
</dbReference>
<dbReference type="InterPro" id="IPR034733">
    <property type="entry name" value="AcCoA_carboxyl_beta"/>
</dbReference>
<dbReference type="Proteomes" id="UP001185012">
    <property type="component" value="Unassembled WGS sequence"/>
</dbReference>
<protein>
    <submittedName>
        <fullName evidence="3">Propionyl-CoA carboxylase beta chain</fullName>
        <ecNumber evidence="3">6.4.1.3</ecNumber>
    </submittedName>
</protein>
<keyword evidence="4" id="KW-1185">Reference proteome</keyword>
<feature type="domain" description="CoA carboxyltransferase C-terminal" evidence="2">
    <location>
        <begin position="263"/>
        <end position="495"/>
    </location>
</feature>
<keyword evidence="3" id="KW-0436">Ligase</keyword>
<evidence type="ECO:0000259" key="2">
    <source>
        <dbReference type="PROSITE" id="PS50989"/>
    </source>
</evidence>
<dbReference type="PANTHER" id="PTHR43842">
    <property type="entry name" value="PROPIONYL-COA CARBOXYLASE BETA CHAIN"/>
    <property type="match status" value="1"/>
</dbReference>
<dbReference type="PROSITE" id="PS50989">
    <property type="entry name" value="COA_CT_CTER"/>
    <property type="match status" value="1"/>
</dbReference>
<dbReference type="EC" id="6.4.1.3" evidence="3"/>
<evidence type="ECO:0000259" key="1">
    <source>
        <dbReference type="PROSITE" id="PS50980"/>
    </source>
</evidence>
<sequence length="509" mass="55523">MYSKLDELADKKRRVEMGGGDKKIRAQHDKGKLTARERIDLLLDEDTFVELNPFVENTAADYGEAPGEGVVTGYGKIHGRPVYLFAQDFTVYGGSLGEMHALKIARVMDLAAKNGAPIIGLNDSGGARIQEGVVSLDGYGHIFYRNSIYSGVIPQISVILGPCAGGAVYSPAITDFVFMVEGTSQMFITGPKVIETVTGETISAEDLGGARVHSSLSGNAHFTAPSEPEVLNQVRRLLSFLPQNNVEDPPRTYCKEDDGWSDELTEKVPIEGTKVYDVRGVIDSIVDDGDFMEVQERFAKNIVVGFGRVDGQVVGIAANQPKVMAGGLDIDSSDKLARFIRFCDSFNIPLVTFVDVTGFFPGVNQEHRGIIRHGAKILYAYSEATVPKITVITRKAYGGAYVALNSKAIGADMVYAWPSAEVAVMGPEGAANIIYHREIQASDDPAATRAEKIQEYREKFANPYVAASKGMVDDVIDPRETRKKLKEALEMLKHKQETRPSKKHGNIPL</sequence>
<gene>
    <name evidence="3" type="ORF">JOE21_000581</name>
</gene>
<feature type="domain" description="CoA carboxyltransferase N-terminal" evidence="1">
    <location>
        <begin position="1"/>
        <end position="253"/>
    </location>
</feature>
<dbReference type="PANTHER" id="PTHR43842:SF2">
    <property type="entry name" value="PROPIONYL-COA CARBOXYLASE BETA CHAIN, MITOCHONDRIAL"/>
    <property type="match status" value="1"/>
</dbReference>
<dbReference type="InterPro" id="IPR051047">
    <property type="entry name" value="AccD/PCCB"/>
</dbReference>
<accession>A0ABU1IIK2</accession>
<proteinExistence type="predicted"/>
<name>A0ABU1IIK2_9BACL</name>
<organism evidence="3 4">
    <name type="scientific">Desmospora profundinema</name>
    <dbReference type="NCBI Taxonomy" id="1571184"/>
    <lineage>
        <taxon>Bacteria</taxon>
        <taxon>Bacillati</taxon>
        <taxon>Bacillota</taxon>
        <taxon>Bacilli</taxon>
        <taxon>Bacillales</taxon>
        <taxon>Thermoactinomycetaceae</taxon>
        <taxon>Desmospora</taxon>
    </lineage>
</organism>